<sequence length="188" mass="21150">MQSQWGIPRFMPLAAFTDPSNGYLLDDTCIFGVEVFVIKNSGLGECFTPKEATSYTHEWKISKFSTLEEEHCRSEPFFAGSEKWKLHLYPRGASAARNESLSIFLCLADSGKLDLGQKVNASFTIQLRGEDGTVYRERTSSPLWFSRSSPGWGWSSFASLKRVQEYLVDDLCVIEAKVAFLGTARRLP</sequence>
<keyword evidence="2" id="KW-1185">Reference proteome</keyword>
<dbReference type="InterPro" id="IPR002083">
    <property type="entry name" value="MATH/TRAF_dom"/>
</dbReference>
<name>A0ABM3HMS2_9MYRT</name>
<proteinExistence type="predicted"/>
<dbReference type="PANTHER" id="PTHR46162:SF65">
    <property type="entry name" value="F9D12.8 PROTEIN-RELATED"/>
    <property type="match status" value="1"/>
</dbReference>
<gene>
    <name evidence="3" type="primary">LOC125315864</name>
</gene>
<feature type="domain" description="MATH" evidence="1">
    <location>
        <begin position="54"/>
        <end position="178"/>
    </location>
</feature>
<dbReference type="PANTHER" id="PTHR46162">
    <property type="entry name" value="TRAF-LIKE FAMILY PROTEIN"/>
    <property type="match status" value="1"/>
</dbReference>
<feature type="domain" description="MATH" evidence="1">
    <location>
        <begin position="1"/>
        <end position="35"/>
    </location>
</feature>
<dbReference type="GeneID" id="125315864"/>
<evidence type="ECO:0000313" key="3">
    <source>
        <dbReference type="RefSeq" id="XP_048137895.1"/>
    </source>
</evidence>
<dbReference type="SUPFAM" id="SSF49599">
    <property type="entry name" value="TRAF domain-like"/>
    <property type="match status" value="2"/>
</dbReference>
<reference evidence="3" key="1">
    <citation type="submission" date="2025-08" db="UniProtKB">
        <authorList>
            <consortium name="RefSeq"/>
        </authorList>
    </citation>
    <scope>IDENTIFICATION</scope>
    <source>
        <tissue evidence="3">Leaf</tissue>
    </source>
</reference>
<dbReference type="Proteomes" id="UP000827889">
    <property type="component" value="Chromosome 7"/>
</dbReference>
<dbReference type="CDD" id="cd00121">
    <property type="entry name" value="MATH"/>
    <property type="match status" value="1"/>
</dbReference>
<dbReference type="Gene3D" id="2.60.210.10">
    <property type="entry name" value="Apoptosis, Tumor Necrosis Factor Receptor Associated Protein 2, Chain A"/>
    <property type="match status" value="2"/>
</dbReference>
<protein>
    <submittedName>
        <fullName evidence="3">TNF receptor-associated factor homolog 1b-like</fullName>
    </submittedName>
</protein>
<dbReference type="RefSeq" id="XP_048137895.1">
    <property type="nucleotide sequence ID" value="XM_048281938.1"/>
</dbReference>
<dbReference type="PROSITE" id="PS50144">
    <property type="entry name" value="MATH"/>
    <property type="match status" value="2"/>
</dbReference>
<dbReference type="InterPro" id="IPR008974">
    <property type="entry name" value="TRAF-like"/>
</dbReference>
<accession>A0ABM3HMS2</accession>
<dbReference type="Pfam" id="PF22486">
    <property type="entry name" value="MATH_2"/>
    <property type="match status" value="2"/>
</dbReference>
<organism evidence="2 3">
    <name type="scientific">Rhodamnia argentea</name>
    <dbReference type="NCBI Taxonomy" id="178133"/>
    <lineage>
        <taxon>Eukaryota</taxon>
        <taxon>Viridiplantae</taxon>
        <taxon>Streptophyta</taxon>
        <taxon>Embryophyta</taxon>
        <taxon>Tracheophyta</taxon>
        <taxon>Spermatophyta</taxon>
        <taxon>Magnoliopsida</taxon>
        <taxon>eudicotyledons</taxon>
        <taxon>Gunneridae</taxon>
        <taxon>Pentapetalae</taxon>
        <taxon>rosids</taxon>
        <taxon>malvids</taxon>
        <taxon>Myrtales</taxon>
        <taxon>Myrtaceae</taxon>
        <taxon>Myrtoideae</taxon>
        <taxon>Myrteae</taxon>
        <taxon>Australasian group</taxon>
        <taxon>Rhodamnia</taxon>
    </lineage>
</organism>
<evidence type="ECO:0000259" key="1">
    <source>
        <dbReference type="PROSITE" id="PS50144"/>
    </source>
</evidence>
<evidence type="ECO:0000313" key="2">
    <source>
        <dbReference type="Proteomes" id="UP000827889"/>
    </source>
</evidence>
<dbReference type="SMART" id="SM00061">
    <property type="entry name" value="MATH"/>
    <property type="match status" value="1"/>
</dbReference>